<accession>A0A822XJ40</accession>
<dbReference type="PANTHER" id="PTHR47481">
    <property type="match status" value="1"/>
</dbReference>
<dbReference type="Proteomes" id="UP000607653">
    <property type="component" value="Unassembled WGS sequence"/>
</dbReference>
<organism evidence="3 4">
    <name type="scientific">Nelumbo nucifera</name>
    <name type="common">Sacred lotus</name>
    <dbReference type="NCBI Taxonomy" id="4432"/>
    <lineage>
        <taxon>Eukaryota</taxon>
        <taxon>Viridiplantae</taxon>
        <taxon>Streptophyta</taxon>
        <taxon>Embryophyta</taxon>
        <taxon>Tracheophyta</taxon>
        <taxon>Spermatophyta</taxon>
        <taxon>Magnoliopsida</taxon>
        <taxon>Proteales</taxon>
        <taxon>Nelumbonaceae</taxon>
        <taxon>Nelumbo</taxon>
    </lineage>
</organism>
<proteinExistence type="predicted"/>
<evidence type="ECO:0000313" key="4">
    <source>
        <dbReference type="Proteomes" id="UP000607653"/>
    </source>
</evidence>
<dbReference type="AlphaFoldDB" id="A0A822XJ40"/>
<dbReference type="Pfam" id="PF14244">
    <property type="entry name" value="Retrotran_gag_3"/>
    <property type="match status" value="1"/>
</dbReference>
<keyword evidence="4" id="KW-1185">Reference proteome</keyword>
<dbReference type="EMBL" id="DUZY01000001">
    <property type="protein sequence ID" value="DAD18785.1"/>
    <property type="molecule type" value="Genomic_DNA"/>
</dbReference>
<comment type="caution">
    <text evidence="3">The sequence shown here is derived from an EMBL/GenBank/DDBJ whole genome shotgun (WGS) entry which is preliminary data.</text>
</comment>
<feature type="domain" description="Retrotransposon Copia-like N-terminal" evidence="2">
    <location>
        <begin position="38"/>
        <end position="76"/>
    </location>
</feature>
<evidence type="ECO:0000259" key="2">
    <source>
        <dbReference type="Pfam" id="PF14244"/>
    </source>
</evidence>
<evidence type="ECO:0000313" key="3">
    <source>
        <dbReference type="EMBL" id="DAD18785.1"/>
    </source>
</evidence>
<dbReference type="PANTHER" id="PTHR47481:SF22">
    <property type="entry name" value="RETROTRANSPOSON GAG DOMAIN-CONTAINING PROTEIN"/>
    <property type="match status" value="1"/>
</dbReference>
<evidence type="ECO:0000256" key="1">
    <source>
        <dbReference type="SAM" id="MobiDB-lite"/>
    </source>
</evidence>
<name>A0A822XJ40_NELNU</name>
<feature type="region of interest" description="Disordered" evidence="1">
    <location>
        <begin position="74"/>
        <end position="100"/>
    </location>
</feature>
<reference evidence="3 4" key="1">
    <citation type="journal article" date="2020" name="Mol. Biol. Evol.">
        <title>Distinct Expression and Methylation Patterns for Genes with Different Fates following a Single Whole-Genome Duplication in Flowering Plants.</title>
        <authorList>
            <person name="Shi T."/>
            <person name="Rahmani R.S."/>
            <person name="Gugger P.F."/>
            <person name="Wang M."/>
            <person name="Li H."/>
            <person name="Zhang Y."/>
            <person name="Li Z."/>
            <person name="Wang Q."/>
            <person name="Van de Peer Y."/>
            <person name="Marchal K."/>
            <person name="Chen J."/>
        </authorList>
    </citation>
    <scope>NUCLEOTIDE SEQUENCE [LARGE SCALE GENOMIC DNA]</scope>
    <source>
        <tissue evidence="3">Leaf</tissue>
    </source>
</reference>
<sequence length="230" mass="25628">MVSEPSDLRPSLSMASASQQTTIFDPTATALPVVNISQLISVKLDGNNYLSWKSQWLCVLRSHQILGYIDGSTPCPQRSSSSTNTQGDENTSASTEISSNHKSWEIQDQLLMSWLLATLTDENTSVSRHPMLTRSKIGSLKPKLFAASRHPLASPPEPTCFSQAQHYPEWRTAMCDEYNALIRNGTWVLTPRQPEMNVIGCKWVFRTKYRPDGSAQGTPCRQRLSPTGRT</sequence>
<dbReference type="InterPro" id="IPR029472">
    <property type="entry name" value="Copia-like_N"/>
</dbReference>
<gene>
    <name evidence="3" type="ORF">HUJ06_020248</name>
</gene>
<protein>
    <recommendedName>
        <fullName evidence="2">Retrotransposon Copia-like N-terminal domain-containing protein</fullName>
    </recommendedName>
</protein>